<dbReference type="EMBL" id="KF900819">
    <property type="protein sequence ID" value="AIF08044.1"/>
    <property type="molecule type" value="Genomic_DNA"/>
</dbReference>
<dbReference type="SUPFAM" id="SSF54862">
    <property type="entry name" value="4Fe-4S ferredoxins"/>
    <property type="match status" value="1"/>
</dbReference>
<keyword evidence="3" id="KW-0677">Repeat</keyword>
<keyword evidence="1" id="KW-0004">4Fe-4S</keyword>
<proteinExistence type="predicted"/>
<dbReference type="GO" id="GO:0003954">
    <property type="term" value="F:NADH dehydrogenase activity"/>
    <property type="evidence" value="ECO:0007669"/>
    <property type="project" value="TreeGrafter"/>
</dbReference>
<dbReference type="PROSITE" id="PS00198">
    <property type="entry name" value="4FE4S_FER_1"/>
    <property type="match status" value="1"/>
</dbReference>
<keyword evidence="4" id="KW-0408">Iron</keyword>
<dbReference type="GO" id="GO:0046872">
    <property type="term" value="F:metal ion binding"/>
    <property type="evidence" value="ECO:0007669"/>
    <property type="project" value="UniProtKB-KW"/>
</dbReference>
<feature type="domain" description="4Fe-4S ferredoxin-type" evidence="6">
    <location>
        <begin position="15"/>
        <end position="44"/>
    </location>
</feature>
<dbReference type="PANTHER" id="PTHR10849:SF35">
    <property type="entry name" value="FORMATE HYDROGENLYASE SUBUNIT 6-RELATED"/>
    <property type="match status" value="1"/>
</dbReference>
<dbReference type="InterPro" id="IPR017896">
    <property type="entry name" value="4Fe4S_Fe-S-bd"/>
</dbReference>
<keyword evidence="5" id="KW-0411">Iron-sulfur</keyword>
<organism evidence="7">
    <name type="scientific">uncultured marine thaumarchaeote KM3_26_F01</name>
    <dbReference type="NCBI Taxonomy" id="1456108"/>
    <lineage>
        <taxon>Archaea</taxon>
        <taxon>Nitrososphaerota</taxon>
        <taxon>environmental samples</taxon>
    </lineage>
</organism>
<keyword evidence="7" id="KW-0560">Oxidoreductase</keyword>
<evidence type="ECO:0000256" key="1">
    <source>
        <dbReference type="ARBA" id="ARBA00022485"/>
    </source>
</evidence>
<dbReference type="PROSITE" id="PS51379">
    <property type="entry name" value="4FE4S_FER_2"/>
    <property type="match status" value="1"/>
</dbReference>
<dbReference type="InterPro" id="IPR017900">
    <property type="entry name" value="4Fe4S_Fe_S_CS"/>
</dbReference>
<name>A0A075GWA5_9ARCH</name>
<dbReference type="GO" id="GO:0009060">
    <property type="term" value="P:aerobic respiration"/>
    <property type="evidence" value="ECO:0007669"/>
    <property type="project" value="TreeGrafter"/>
</dbReference>
<dbReference type="GO" id="GO:0016020">
    <property type="term" value="C:membrane"/>
    <property type="evidence" value="ECO:0007669"/>
    <property type="project" value="InterPro"/>
</dbReference>
<keyword evidence="2" id="KW-0479">Metal-binding</keyword>
<gene>
    <name evidence="7" type="primary">nuoI</name>
</gene>
<evidence type="ECO:0000256" key="5">
    <source>
        <dbReference type="ARBA" id="ARBA00023014"/>
    </source>
</evidence>
<evidence type="ECO:0000256" key="3">
    <source>
        <dbReference type="ARBA" id="ARBA00022737"/>
    </source>
</evidence>
<dbReference type="PANTHER" id="PTHR10849">
    <property type="entry name" value="NADH DEHYDROGENASE UBIQUINONE IRON-SULFUR PROTEIN 8, MITOCHONDRIAL"/>
    <property type="match status" value="1"/>
</dbReference>
<reference evidence="7" key="1">
    <citation type="journal article" date="2014" name="Genome Biol. Evol.">
        <title>Pangenome evidence for extensive interdomain horizontal transfer affecting lineage core and shell genes in uncultured planktonic thaumarchaeota and euryarchaeota.</title>
        <authorList>
            <person name="Deschamps P."/>
            <person name="Zivanovic Y."/>
            <person name="Moreira D."/>
            <person name="Rodriguez-Valera F."/>
            <person name="Lopez-Garcia P."/>
        </authorList>
    </citation>
    <scope>NUCLEOTIDE SEQUENCE</scope>
</reference>
<dbReference type="InterPro" id="IPR010226">
    <property type="entry name" value="NADH_quinone_OxRdtase_chainI"/>
</dbReference>
<protein>
    <submittedName>
        <fullName evidence="7">NADH-ubiquinone oxidoreductase subunit I (NuoI)</fullName>
        <ecNumber evidence="7">1.6.5.3</ecNumber>
    </submittedName>
</protein>
<keyword evidence="7" id="KW-0830">Ubiquinone</keyword>
<dbReference type="Gene3D" id="3.30.70.3270">
    <property type="match status" value="1"/>
</dbReference>
<evidence type="ECO:0000313" key="7">
    <source>
        <dbReference type="EMBL" id="AIF08044.1"/>
    </source>
</evidence>
<dbReference type="EC" id="1.6.5.3" evidence="7"/>
<dbReference type="GO" id="GO:0051539">
    <property type="term" value="F:4 iron, 4 sulfur cluster binding"/>
    <property type="evidence" value="ECO:0007669"/>
    <property type="project" value="UniProtKB-KW"/>
</dbReference>
<evidence type="ECO:0000256" key="4">
    <source>
        <dbReference type="ARBA" id="ARBA00023004"/>
    </source>
</evidence>
<dbReference type="AlphaFoldDB" id="A0A075GWA5"/>
<dbReference type="Pfam" id="PF00037">
    <property type="entry name" value="Fer4"/>
    <property type="match status" value="1"/>
</dbReference>
<evidence type="ECO:0000259" key="6">
    <source>
        <dbReference type="PROSITE" id="PS51379"/>
    </source>
</evidence>
<accession>A0A075GWA5</accession>
<sequence>MVQVEGNWPTNPKNIMPQIDYGRCVFCGFCVDACPFDCLFMTPEYELSATDKRKLVHTPFQLAYFLKRKEM</sequence>
<evidence type="ECO:0000256" key="2">
    <source>
        <dbReference type="ARBA" id="ARBA00022723"/>
    </source>
</evidence>